<feature type="signal peptide" evidence="1">
    <location>
        <begin position="1"/>
        <end position="24"/>
    </location>
</feature>
<dbReference type="AlphaFoldDB" id="X5M6K1"/>
<organism evidence="3 4">
    <name type="scientific">Candidatus Phaeomarinibacter ectocarpi</name>
    <dbReference type="NCBI Taxonomy" id="1458461"/>
    <lineage>
        <taxon>Bacteria</taxon>
        <taxon>Pseudomonadati</taxon>
        <taxon>Pseudomonadota</taxon>
        <taxon>Alphaproteobacteria</taxon>
        <taxon>Hyphomicrobiales</taxon>
        <taxon>Parvibaculaceae</taxon>
        <taxon>Candidatus Phaeomarinibacter</taxon>
    </lineage>
</organism>
<sequence>MKRIQKCGAHAFAAIFVLAQTVGAIPAQSADASRWGGWAELGGALGGSNEDRAEAAVFLPIVQGEKGLFFLDARGKLFEEQVSEINAAVGYRHMLLGGWNLGAWAGADRRDTSQDNIFWAASGGLEALTDNFDLRLNGYLAISDPKGSPGLASAVIEGGQVFLLGGQEVPLSGVDGEVGVRVPIETLGIDAQRHGLRAYAGGFYFDDKEALEKVTGPKARIEWRIDDILESIPGSLLAFETEWRSDRVRGGHVEAGLRFRLPFSVVGGNAVRMSEKSLQWRRMTDGLERDTDIVTARSERENVEDFLTGVDFDRAVDVNGATGVTAPATAAGGNTLLVADGGGGAIAGPQALQANQTLLGGGGSIQVRGLRSGTVATLTAPGQTPTFTNALNVPTVTLADRTHLASVMVTGNTINFANTGVLVGSDQFVVLQNVDIANVGLEGVLGTNRNTARLINVNVSNTPNAPSVAFINNNTVSVEGGVFDRGLFGLFFNNQNTVNVADATISNTTIDGINLNSRNGIAISGTTFSTIGVDGIAFNNRNTISLMDSTFTNVSADALFGNDNNVITISGVTASNGGQDFLDLDDFNTVTVTNSMTSNLAGQSFNIDDDNVVTVTGGQYSSALEAFDSDDRNTITLTNVALSSTGGQEGIDISDNNTLVVTGSSVTVTGNRALEFTNNNNVTINLTSLNGTPTNTVAYDGTGNVVSGSGNVDNTVPTVAFCSNLGVQTGSIGFTNGTTCP</sequence>
<evidence type="ECO:0000313" key="4">
    <source>
        <dbReference type="Proteomes" id="UP000032160"/>
    </source>
</evidence>
<dbReference type="InterPro" id="IPR011050">
    <property type="entry name" value="Pectin_lyase_fold/virulence"/>
</dbReference>
<name>X5M6K1_9HYPH</name>
<dbReference type="SUPFAM" id="SSF51126">
    <property type="entry name" value="Pectin lyase-like"/>
    <property type="match status" value="1"/>
</dbReference>
<dbReference type="Gene3D" id="2.40.160.160">
    <property type="entry name" value="Inverse autotransporter, beta-domain"/>
    <property type="match status" value="1"/>
</dbReference>
<dbReference type="EMBL" id="HG966617">
    <property type="protein sequence ID" value="CDO58653.1"/>
    <property type="molecule type" value="Genomic_DNA"/>
</dbReference>
<feature type="chain" id="PRO_5004959401" description="Inverse autotransporter beta-domain domain-containing protein" evidence="1">
    <location>
        <begin position="25"/>
        <end position="741"/>
    </location>
</feature>
<proteinExistence type="predicted"/>
<dbReference type="PATRIC" id="fig|1458461.3.peg.438"/>
<keyword evidence="4" id="KW-1185">Reference proteome</keyword>
<reference evidence="3 4" key="1">
    <citation type="journal article" date="2014" name="Front. Genet.">
        <title>Genome and metabolic network of "Candidatus Phaeomarinobacter ectocarpi" Ec32, a new candidate genus of Alphaproteobacteria frequently associated with brown algae.</title>
        <authorList>
            <person name="Dittami S.M."/>
            <person name="Barbeyron T."/>
            <person name="Boyen C."/>
            <person name="Cambefort J."/>
            <person name="Collet G."/>
            <person name="Delage L."/>
            <person name="Gobet A."/>
            <person name="Groisillier A."/>
            <person name="Leblanc C."/>
            <person name="Michel G."/>
            <person name="Scornet D."/>
            <person name="Siegel A."/>
            <person name="Tapia J.E."/>
            <person name="Tonon T."/>
        </authorList>
    </citation>
    <scope>NUCLEOTIDE SEQUENCE [LARGE SCALE GENOMIC DNA]</scope>
    <source>
        <strain evidence="3 4">Ec32</strain>
    </source>
</reference>
<keyword evidence="1" id="KW-0732">Signal</keyword>
<protein>
    <recommendedName>
        <fullName evidence="2">Inverse autotransporter beta-domain domain-containing protein</fullName>
    </recommendedName>
</protein>
<dbReference type="HOGENOM" id="CLU_374577_0_0_5"/>
<dbReference type="InterPro" id="IPR024519">
    <property type="entry name" value="IAT_beta"/>
</dbReference>
<evidence type="ECO:0000256" key="1">
    <source>
        <dbReference type="SAM" id="SignalP"/>
    </source>
</evidence>
<dbReference type="Pfam" id="PF11924">
    <property type="entry name" value="IAT_beta"/>
    <property type="match status" value="1"/>
</dbReference>
<dbReference type="KEGG" id="pect:BN1012_Phect439"/>
<dbReference type="RefSeq" id="WP_043949549.1">
    <property type="nucleotide sequence ID" value="NZ_HG966617.1"/>
</dbReference>
<evidence type="ECO:0000313" key="3">
    <source>
        <dbReference type="EMBL" id="CDO58653.1"/>
    </source>
</evidence>
<dbReference type="Proteomes" id="UP000032160">
    <property type="component" value="Chromosome I"/>
</dbReference>
<accession>X5M6K1</accession>
<evidence type="ECO:0000259" key="2">
    <source>
        <dbReference type="Pfam" id="PF11924"/>
    </source>
</evidence>
<dbReference type="InterPro" id="IPR038177">
    <property type="entry name" value="IAT_beta_sf"/>
</dbReference>
<gene>
    <name evidence="3" type="ORF">BN1012_Phect439</name>
</gene>
<feature type="domain" description="Inverse autotransporter beta-domain" evidence="2">
    <location>
        <begin position="52"/>
        <end position="183"/>
    </location>
</feature>
<dbReference type="STRING" id="1458461.BN1012_Phect439"/>